<dbReference type="AlphaFoldDB" id="A0A2Z7AQ83"/>
<sequence>MNGDGIPSSACTRRPDEIGADGFSSSRLAGTNSGEEAAAAAYREERGAAAKELGITDSACKNQLVVVSVQYAPFNPYITIRSTTIGKSRVAVDPIAMHTSWRLNSDIASVTRPKNLKFQNRSKPSPISHTGPKSSRAARDRPEQNPRKNQPSRHRRSVAERRPAAAPPPRKTRGGSARCRAQPAPSHRATSAREVAQPVRIASSQRRTQLATSSGANVRTPSTAGRPPSRGAAIIEHHLAWRKRPSPAAQSHAAADRLRSRCARSGSATGAHVRNSEIRYNKAVIVLIRSENLGSDTTVGIRTTPPGGAVEEQKHVPGDIHRVFRSTTGDGIPSSACTRRPEEIGADGFSSSRLVGTNPAKRPRRTAAAAAYREERGAAAKELGLGFNA</sequence>
<evidence type="ECO:0000256" key="1">
    <source>
        <dbReference type="SAM" id="MobiDB-lite"/>
    </source>
</evidence>
<keyword evidence="3" id="KW-1185">Reference proteome</keyword>
<feature type="region of interest" description="Disordered" evidence="1">
    <location>
        <begin position="112"/>
        <end position="230"/>
    </location>
</feature>
<evidence type="ECO:0000313" key="2">
    <source>
        <dbReference type="EMBL" id="KZV23020.1"/>
    </source>
</evidence>
<dbReference type="Proteomes" id="UP000250235">
    <property type="component" value="Unassembled WGS sequence"/>
</dbReference>
<proteinExistence type="predicted"/>
<feature type="compositionally biased region" description="Polar residues" evidence="1">
    <location>
        <begin position="117"/>
        <end position="133"/>
    </location>
</feature>
<feature type="region of interest" description="Disordered" evidence="1">
    <location>
        <begin position="344"/>
        <end position="363"/>
    </location>
</feature>
<reference evidence="2 3" key="1">
    <citation type="journal article" date="2015" name="Proc. Natl. Acad. Sci. U.S.A.">
        <title>The resurrection genome of Boea hygrometrica: A blueprint for survival of dehydration.</title>
        <authorList>
            <person name="Xiao L."/>
            <person name="Yang G."/>
            <person name="Zhang L."/>
            <person name="Yang X."/>
            <person name="Zhao S."/>
            <person name="Ji Z."/>
            <person name="Zhou Q."/>
            <person name="Hu M."/>
            <person name="Wang Y."/>
            <person name="Chen M."/>
            <person name="Xu Y."/>
            <person name="Jin H."/>
            <person name="Xiao X."/>
            <person name="Hu G."/>
            <person name="Bao F."/>
            <person name="Hu Y."/>
            <person name="Wan P."/>
            <person name="Li L."/>
            <person name="Deng X."/>
            <person name="Kuang T."/>
            <person name="Xiang C."/>
            <person name="Zhu J.K."/>
            <person name="Oliver M.J."/>
            <person name="He Y."/>
        </authorList>
    </citation>
    <scope>NUCLEOTIDE SEQUENCE [LARGE SCALE GENOMIC DNA]</scope>
    <source>
        <strain evidence="3">cv. XS01</strain>
    </source>
</reference>
<feature type="region of interest" description="Disordered" evidence="1">
    <location>
        <begin position="1"/>
        <end position="31"/>
    </location>
</feature>
<feature type="compositionally biased region" description="Basic and acidic residues" evidence="1">
    <location>
        <begin position="137"/>
        <end position="146"/>
    </location>
</feature>
<protein>
    <submittedName>
        <fullName evidence="2">Uncharacterized protein</fullName>
    </submittedName>
</protein>
<dbReference type="EMBL" id="KV013971">
    <property type="protein sequence ID" value="KZV23020.1"/>
    <property type="molecule type" value="Genomic_DNA"/>
</dbReference>
<name>A0A2Z7AQ83_9LAMI</name>
<accession>A0A2Z7AQ83</accession>
<gene>
    <name evidence="2" type="ORF">F511_32614</name>
</gene>
<organism evidence="2 3">
    <name type="scientific">Dorcoceras hygrometricum</name>
    <dbReference type="NCBI Taxonomy" id="472368"/>
    <lineage>
        <taxon>Eukaryota</taxon>
        <taxon>Viridiplantae</taxon>
        <taxon>Streptophyta</taxon>
        <taxon>Embryophyta</taxon>
        <taxon>Tracheophyta</taxon>
        <taxon>Spermatophyta</taxon>
        <taxon>Magnoliopsida</taxon>
        <taxon>eudicotyledons</taxon>
        <taxon>Gunneridae</taxon>
        <taxon>Pentapetalae</taxon>
        <taxon>asterids</taxon>
        <taxon>lamiids</taxon>
        <taxon>Lamiales</taxon>
        <taxon>Gesneriaceae</taxon>
        <taxon>Didymocarpoideae</taxon>
        <taxon>Trichosporeae</taxon>
        <taxon>Loxocarpinae</taxon>
        <taxon>Dorcoceras</taxon>
    </lineage>
</organism>
<evidence type="ECO:0000313" key="3">
    <source>
        <dbReference type="Proteomes" id="UP000250235"/>
    </source>
</evidence>
<feature type="compositionally biased region" description="Polar residues" evidence="1">
    <location>
        <begin position="202"/>
        <end position="223"/>
    </location>
</feature>